<protein>
    <submittedName>
        <fullName evidence="2">Uncharacterized protein</fullName>
    </submittedName>
</protein>
<feature type="transmembrane region" description="Helical" evidence="1">
    <location>
        <begin position="95"/>
        <end position="113"/>
    </location>
</feature>
<accession>A0A1I0GR61</accession>
<sequence>MPLTKSLTRVSLVTGALLLIPLVAMQFTREVNWTLSDFVIMGALLFGTGFVLELVASRPSPLVYRLAAVGAVLTGLLLIWVNLAVGFIGSGPNPANLLCGAVPVSGLVGAFAGHFKPRGLAYALTATALAQLLVPMLALLVWHMPVKSQEWIASAVFALLWLVSAWLFQRASWHQVPAQRA</sequence>
<reference evidence="3" key="1">
    <citation type="submission" date="2016-10" db="EMBL/GenBank/DDBJ databases">
        <authorList>
            <person name="Varghese N."/>
            <person name="Submissions S."/>
        </authorList>
    </citation>
    <scope>NUCLEOTIDE SEQUENCE [LARGE SCALE GENOMIC DNA]</scope>
    <source>
        <strain evidence="3">DSM 15310</strain>
    </source>
</reference>
<name>A0A1I0GR61_9BACT</name>
<dbReference type="Proteomes" id="UP000198697">
    <property type="component" value="Unassembled WGS sequence"/>
</dbReference>
<keyword evidence="3" id="KW-1185">Reference proteome</keyword>
<feature type="transmembrane region" description="Helical" evidence="1">
    <location>
        <begin position="62"/>
        <end position="89"/>
    </location>
</feature>
<evidence type="ECO:0000313" key="3">
    <source>
        <dbReference type="Proteomes" id="UP000198697"/>
    </source>
</evidence>
<keyword evidence="1" id="KW-0812">Transmembrane</keyword>
<feature type="transmembrane region" description="Helical" evidence="1">
    <location>
        <begin position="151"/>
        <end position="168"/>
    </location>
</feature>
<evidence type="ECO:0000256" key="1">
    <source>
        <dbReference type="SAM" id="Phobius"/>
    </source>
</evidence>
<evidence type="ECO:0000313" key="2">
    <source>
        <dbReference type="EMBL" id="SET73518.1"/>
    </source>
</evidence>
<gene>
    <name evidence="2" type="ORF">SAMN04487998_2540</name>
</gene>
<dbReference type="OrthoDB" id="9813621at2"/>
<dbReference type="AlphaFoldDB" id="A0A1I0GR61"/>
<feature type="transmembrane region" description="Helical" evidence="1">
    <location>
        <begin position="120"/>
        <end position="145"/>
    </location>
</feature>
<organism evidence="2 3">
    <name type="scientific">Hymenobacter actinosclerus</name>
    <dbReference type="NCBI Taxonomy" id="82805"/>
    <lineage>
        <taxon>Bacteria</taxon>
        <taxon>Pseudomonadati</taxon>
        <taxon>Bacteroidota</taxon>
        <taxon>Cytophagia</taxon>
        <taxon>Cytophagales</taxon>
        <taxon>Hymenobacteraceae</taxon>
        <taxon>Hymenobacter</taxon>
    </lineage>
</organism>
<keyword evidence="1" id="KW-1133">Transmembrane helix</keyword>
<feature type="transmembrane region" description="Helical" evidence="1">
    <location>
        <begin position="35"/>
        <end position="55"/>
    </location>
</feature>
<keyword evidence="1" id="KW-0472">Membrane</keyword>
<dbReference type="EMBL" id="FOHS01000003">
    <property type="protein sequence ID" value="SET73518.1"/>
    <property type="molecule type" value="Genomic_DNA"/>
</dbReference>
<dbReference type="RefSeq" id="WP_092772057.1">
    <property type="nucleotide sequence ID" value="NZ_FOHS01000003.1"/>
</dbReference>
<proteinExistence type="predicted"/>